<dbReference type="Proteomes" id="UP001231649">
    <property type="component" value="Chromosome 2"/>
</dbReference>
<protein>
    <submittedName>
        <fullName evidence="1">Uncharacterized protein</fullName>
    </submittedName>
</protein>
<evidence type="ECO:0000313" key="1">
    <source>
        <dbReference type="EMBL" id="KAJ8736425.1"/>
    </source>
</evidence>
<gene>
    <name evidence="1" type="ORF">PYW08_007081</name>
</gene>
<keyword evidence="2" id="KW-1185">Reference proteome</keyword>
<organism evidence="1 2">
    <name type="scientific">Mythimna loreyi</name>
    <dbReference type="NCBI Taxonomy" id="667449"/>
    <lineage>
        <taxon>Eukaryota</taxon>
        <taxon>Metazoa</taxon>
        <taxon>Ecdysozoa</taxon>
        <taxon>Arthropoda</taxon>
        <taxon>Hexapoda</taxon>
        <taxon>Insecta</taxon>
        <taxon>Pterygota</taxon>
        <taxon>Neoptera</taxon>
        <taxon>Endopterygota</taxon>
        <taxon>Lepidoptera</taxon>
        <taxon>Glossata</taxon>
        <taxon>Ditrysia</taxon>
        <taxon>Noctuoidea</taxon>
        <taxon>Noctuidae</taxon>
        <taxon>Noctuinae</taxon>
        <taxon>Hadenini</taxon>
        <taxon>Mythimna</taxon>
    </lineage>
</organism>
<dbReference type="EMBL" id="CM056778">
    <property type="protein sequence ID" value="KAJ8736425.1"/>
    <property type="molecule type" value="Genomic_DNA"/>
</dbReference>
<name>A0ACC2R8N6_9NEOP</name>
<accession>A0ACC2R8N6</accession>
<proteinExistence type="predicted"/>
<reference evidence="1" key="1">
    <citation type="submission" date="2023-03" db="EMBL/GenBank/DDBJ databases">
        <title>Chromosome-level genomes of two armyworms, Mythimna separata and Mythimna loreyi, provide insights into the biosynthesis and reception of sex pheromones.</title>
        <authorList>
            <person name="Zhao H."/>
        </authorList>
    </citation>
    <scope>NUCLEOTIDE SEQUENCE</scope>
    <source>
        <strain evidence="1">BeijingLab</strain>
    </source>
</reference>
<evidence type="ECO:0000313" key="2">
    <source>
        <dbReference type="Proteomes" id="UP001231649"/>
    </source>
</evidence>
<sequence length="529" mass="60026">MPLECNTATSGGKGNRGMFIERDPKIVAAGIASAQATETVGAALQHYLLKDQADALLSDAIFPPPKPRPRPPLRRPLPPDMRNAGPDGQVARLINPPNKTKFESLVADFKDTVYASYWNKRLGEVRDPVPMLPEGFYKFTTFGKPTPYHGRLYDIVMPKVPLPDKSPESKRAGVQLNRNYCSPPYRSDVTYGYRTTADKRGTRGRCAVTDDRIMLGKANMGIVSSIDANFTHSRQPRIGEVLAPNDNISEVPKDYSFGTLKPPDNVKECLAFCEMNMGVEFFRKCLKHLNTVRKGLSTRVLPTFFHTFYTNLKYFDKEGSGWLAKEIVYDICGTKLIRFDPALIEPLLSMWGAFNGSKIEYKIFVRVINYRVPSPEIPKILDVAEDCLDFRTTYTEMVKPGQKPDTRRMAGLPSGRYFDLDYPISPERMCKADRICLPQESDAKSCLCPSILTHLFVSHRDMYQKREPNVIRKVFEAAGENFTDETFTAIWDEAKKLHSLGWVCYETFRQILEKKRPELEKTVKTEAKE</sequence>
<comment type="caution">
    <text evidence="1">The sequence shown here is derived from an EMBL/GenBank/DDBJ whole genome shotgun (WGS) entry which is preliminary data.</text>
</comment>